<organism evidence="3 4">
    <name type="scientific">Variovorax ureilyticus</name>
    <dbReference type="NCBI Taxonomy" id="1836198"/>
    <lineage>
        <taxon>Bacteria</taxon>
        <taxon>Pseudomonadati</taxon>
        <taxon>Pseudomonadota</taxon>
        <taxon>Betaproteobacteria</taxon>
        <taxon>Burkholderiales</taxon>
        <taxon>Comamonadaceae</taxon>
        <taxon>Variovorax</taxon>
    </lineage>
</organism>
<evidence type="ECO:0000256" key="1">
    <source>
        <dbReference type="SAM" id="SignalP"/>
    </source>
</evidence>
<sequence length="166" mass="17954">MLRASRGAVLACLLAASGLANAELFGNSDWKESEAPPAPAFSQDKLIDIEMPRYSSLKFGIDPNTIKVSGDGVVRYVIVATNKEGGGFNAFYEGVHCATDEYKTYARASSPGAWEAAPNPEWKRIGDRASRHTQAVALQGLCRGHAPRASVSEMVRFLKAPIREVE</sequence>
<comment type="caution">
    <text evidence="3">The sequence shown here is derived from an EMBL/GenBank/DDBJ whole genome shotgun (WGS) entry which is preliminary data.</text>
</comment>
<keyword evidence="1" id="KW-0732">Signal</keyword>
<proteinExistence type="predicted"/>
<evidence type="ECO:0000313" key="3">
    <source>
        <dbReference type="EMBL" id="MEJ8813802.1"/>
    </source>
</evidence>
<accession>A0ABU8VJG2</accession>
<reference evidence="3 4" key="1">
    <citation type="submission" date="2024-03" db="EMBL/GenBank/DDBJ databases">
        <title>Novel species of the genus Variovorax.</title>
        <authorList>
            <person name="Liu Q."/>
            <person name="Xin Y.-H."/>
        </authorList>
    </citation>
    <scope>NUCLEOTIDE SEQUENCE [LARGE SCALE GENOMIC DNA]</scope>
    <source>
        <strain evidence="3 4">KACC 18899</strain>
    </source>
</reference>
<gene>
    <name evidence="3" type="ORF">WKW77_22130</name>
</gene>
<feature type="domain" description="CNP1-like uncharacterised" evidence="2">
    <location>
        <begin position="28"/>
        <end position="159"/>
    </location>
</feature>
<dbReference type="Pfam" id="PF08750">
    <property type="entry name" value="CNP1"/>
    <property type="match status" value="1"/>
</dbReference>
<dbReference type="Proteomes" id="UP001365846">
    <property type="component" value="Unassembled WGS sequence"/>
</dbReference>
<dbReference type="RefSeq" id="WP_340359033.1">
    <property type="nucleotide sequence ID" value="NZ_JBBKZU010000010.1"/>
</dbReference>
<name>A0ABU8VJG2_9BURK</name>
<keyword evidence="4" id="KW-1185">Reference proteome</keyword>
<dbReference type="EMBL" id="JBBKZU010000010">
    <property type="protein sequence ID" value="MEJ8813802.1"/>
    <property type="molecule type" value="Genomic_DNA"/>
</dbReference>
<dbReference type="InterPro" id="IPR014861">
    <property type="entry name" value="CNP1-like_dom"/>
</dbReference>
<protein>
    <submittedName>
        <fullName evidence="3">CNP1-like family protein</fullName>
    </submittedName>
</protein>
<feature type="signal peptide" evidence="1">
    <location>
        <begin position="1"/>
        <end position="22"/>
    </location>
</feature>
<evidence type="ECO:0000259" key="2">
    <source>
        <dbReference type="Pfam" id="PF08750"/>
    </source>
</evidence>
<dbReference type="PROSITE" id="PS50096">
    <property type="entry name" value="IQ"/>
    <property type="match status" value="1"/>
</dbReference>
<feature type="chain" id="PRO_5046473781" evidence="1">
    <location>
        <begin position="23"/>
        <end position="166"/>
    </location>
</feature>
<evidence type="ECO:0000313" key="4">
    <source>
        <dbReference type="Proteomes" id="UP001365846"/>
    </source>
</evidence>